<sequence length="86" mass="10080">MWRLSSSLLQKRSGKPLGTLPKYFLKLCPMITRALKCSREMARPPDPSASSIMLKDLQSLRFQRRELNQWMKLRRYMFTASLMGIS</sequence>
<accession>A0A7J8TG11</accession>
<gene>
    <name evidence="1" type="ORF">Godav_022282</name>
</gene>
<comment type="caution">
    <text evidence="1">The sequence shown here is derived from an EMBL/GenBank/DDBJ whole genome shotgun (WGS) entry which is preliminary data.</text>
</comment>
<dbReference type="AlphaFoldDB" id="A0A7J8TG11"/>
<name>A0A7J8TG11_GOSDV</name>
<dbReference type="Proteomes" id="UP000593561">
    <property type="component" value="Unassembled WGS sequence"/>
</dbReference>
<protein>
    <submittedName>
        <fullName evidence="1">Uncharacterized protein</fullName>
    </submittedName>
</protein>
<proteinExistence type="predicted"/>
<evidence type="ECO:0000313" key="2">
    <source>
        <dbReference type="Proteomes" id="UP000593561"/>
    </source>
</evidence>
<organism evidence="1 2">
    <name type="scientific">Gossypium davidsonii</name>
    <name type="common">Davidson's cotton</name>
    <name type="synonym">Gossypium klotzschianum subsp. davidsonii</name>
    <dbReference type="NCBI Taxonomy" id="34287"/>
    <lineage>
        <taxon>Eukaryota</taxon>
        <taxon>Viridiplantae</taxon>
        <taxon>Streptophyta</taxon>
        <taxon>Embryophyta</taxon>
        <taxon>Tracheophyta</taxon>
        <taxon>Spermatophyta</taxon>
        <taxon>Magnoliopsida</taxon>
        <taxon>eudicotyledons</taxon>
        <taxon>Gunneridae</taxon>
        <taxon>Pentapetalae</taxon>
        <taxon>rosids</taxon>
        <taxon>malvids</taxon>
        <taxon>Malvales</taxon>
        <taxon>Malvaceae</taxon>
        <taxon>Malvoideae</taxon>
        <taxon>Gossypium</taxon>
    </lineage>
</organism>
<keyword evidence="2" id="KW-1185">Reference proteome</keyword>
<evidence type="ECO:0000313" key="1">
    <source>
        <dbReference type="EMBL" id="MBA0637082.1"/>
    </source>
</evidence>
<dbReference type="EMBL" id="JABFAC010247860">
    <property type="protein sequence ID" value="MBA0637082.1"/>
    <property type="molecule type" value="Genomic_DNA"/>
</dbReference>
<reference evidence="1 2" key="1">
    <citation type="journal article" date="2019" name="Genome Biol. Evol.">
        <title>Insights into the evolution of the New World diploid cottons (Gossypium, subgenus Houzingenia) based on genome sequencing.</title>
        <authorList>
            <person name="Grover C.E."/>
            <person name="Arick M.A. 2nd"/>
            <person name="Thrash A."/>
            <person name="Conover J.L."/>
            <person name="Sanders W.S."/>
            <person name="Peterson D.G."/>
            <person name="Frelichowski J.E."/>
            <person name="Scheffler J.A."/>
            <person name="Scheffler B.E."/>
            <person name="Wendel J.F."/>
        </authorList>
    </citation>
    <scope>NUCLEOTIDE SEQUENCE [LARGE SCALE GENOMIC DNA]</scope>
    <source>
        <strain evidence="1">27</strain>
        <tissue evidence="1">Leaf</tissue>
    </source>
</reference>